<organism evidence="1 3">
    <name type="scientific">Lysinibacillus sphaericus</name>
    <name type="common">Bacillus sphaericus</name>
    <dbReference type="NCBI Taxonomy" id="1421"/>
    <lineage>
        <taxon>Bacteria</taxon>
        <taxon>Bacillati</taxon>
        <taxon>Bacillota</taxon>
        <taxon>Bacilli</taxon>
        <taxon>Bacillales</taxon>
        <taxon>Bacillaceae</taxon>
        <taxon>Lysinibacillus</taxon>
    </lineage>
</organism>
<gene>
    <name evidence="1" type="ORF">LS41612_10845</name>
    <name evidence="2" type="ORF">NCTC10338_02557</name>
</gene>
<dbReference type="RefSeq" id="WP_024364699.1">
    <property type="nucleotide sequence ID" value="NZ_BJNS01000059.1"/>
</dbReference>
<dbReference type="InterPro" id="IPR053745">
    <property type="entry name" value="Viral_Tail_Comp_sf"/>
</dbReference>
<evidence type="ECO:0000313" key="4">
    <source>
        <dbReference type="Proteomes" id="UP000255295"/>
    </source>
</evidence>
<dbReference type="EMBL" id="CP019980">
    <property type="protein sequence ID" value="AVK96730.1"/>
    <property type="molecule type" value="Genomic_DNA"/>
</dbReference>
<dbReference type="Pfam" id="PF11367">
    <property type="entry name" value="Tail_completion_gp17"/>
    <property type="match status" value="1"/>
</dbReference>
<dbReference type="EMBL" id="UFSZ01000001">
    <property type="protein sequence ID" value="SUV17454.1"/>
    <property type="molecule type" value="Genomic_DNA"/>
</dbReference>
<proteinExistence type="predicted"/>
<dbReference type="InterPro" id="IPR021508">
    <property type="entry name" value="Gp17-like"/>
</dbReference>
<accession>A0A2S0K000</accession>
<dbReference type="GeneID" id="48276698"/>
<reference evidence="2 4" key="2">
    <citation type="submission" date="2018-06" db="EMBL/GenBank/DDBJ databases">
        <authorList>
            <consortium name="Pathogen Informatics"/>
            <person name="Doyle S."/>
        </authorList>
    </citation>
    <scope>NUCLEOTIDE SEQUENCE [LARGE SCALE GENOMIC DNA]</scope>
    <source>
        <strain evidence="2 4">NCTC10338</strain>
    </source>
</reference>
<dbReference type="Gene3D" id="3.30.2000.30">
    <property type="match status" value="1"/>
</dbReference>
<evidence type="ECO:0000313" key="3">
    <source>
        <dbReference type="Proteomes" id="UP000238825"/>
    </source>
</evidence>
<name>A0A2S0K000_LYSSH</name>
<protein>
    <submittedName>
        <fullName evidence="2">Phage-like protein</fullName>
    </submittedName>
</protein>
<sequence length="147" mass="16966">MTNYYALPYFELQQAIYQKLIACEALTNITRKSEEDLGVYDAVDENTPYPYVTIAEPYSSPFDTKTSNIETITFTIHTWWMDNDAYSGKRKVYEMLSASQQALMSQNYKLPKAKVLSVKRRDSRVFDDNSPGVKHGVLVLQYKVQNI</sequence>
<dbReference type="Proteomes" id="UP000255295">
    <property type="component" value="Unassembled WGS sequence"/>
</dbReference>
<dbReference type="Proteomes" id="UP000238825">
    <property type="component" value="Chromosome"/>
</dbReference>
<evidence type="ECO:0000313" key="2">
    <source>
        <dbReference type="EMBL" id="SUV17454.1"/>
    </source>
</evidence>
<reference evidence="1 3" key="1">
    <citation type="submission" date="2017-03" db="EMBL/GenBank/DDBJ databases">
        <title>The whole genome sequencing and assembly of Lysinibacillus sphaericus DSM 28T strain.</title>
        <authorList>
            <person name="Lee Y.-J."/>
            <person name="Yi H."/>
            <person name="Bahn Y.-S."/>
            <person name="Kim J.F."/>
            <person name="Lee D.-W."/>
        </authorList>
    </citation>
    <scope>NUCLEOTIDE SEQUENCE [LARGE SCALE GENOMIC DNA]</scope>
    <source>
        <strain evidence="1 3">DSM 28</strain>
    </source>
</reference>
<evidence type="ECO:0000313" key="1">
    <source>
        <dbReference type="EMBL" id="AVK96730.1"/>
    </source>
</evidence>
<dbReference type="AlphaFoldDB" id="A0A2S0K000"/>